<comment type="caution">
    <text evidence="2">The sequence shown here is derived from an EMBL/GenBank/DDBJ whole genome shotgun (WGS) entry which is preliminary data.</text>
</comment>
<evidence type="ECO:0000256" key="1">
    <source>
        <dbReference type="SAM" id="MobiDB-lite"/>
    </source>
</evidence>
<accession>A0A0P6W179</accession>
<feature type="region of interest" description="Disordered" evidence="1">
    <location>
        <begin position="167"/>
        <end position="186"/>
    </location>
</feature>
<proteinExistence type="predicted"/>
<organism evidence="2 3">
    <name type="scientific">Prosthecodimorpha hirschii</name>
    <dbReference type="NCBI Taxonomy" id="665126"/>
    <lineage>
        <taxon>Bacteria</taxon>
        <taxon>Pseudomonadati</taxon>
        <taxon>Pseudomonadota</taxon>
        <taxon>Alphaproteobacteria</taxon>
        <taxon>Hyphomicrobiales</taxon>
        <taxon>Ancalomicrobiaceae</taxon>
        <taxon>Prosthecodimorpha</taxon>
    </lineage>
</organism>
<reference evidence="2 3" key="2">
    <citation type="submission" date="2015-10" db="EMBL/GenBank/DDBJ databases">
        <title>Draft Genome Sequence of Prosthecomicrobium hirschii ATCC 27832.</title>
        <authorList>
            <person name="Daniel J."/>
            <person name="Givan S.A."/>
            <person name="Brun Y.V."/>
            <person name="Brown P.J."/>
        </authorList>
    </citation>
    <scope>NUCLEOTIDE SEQUENCE [LARGE SCALE GENOMIC DNA]</scope>
    <source>
        <strain evidence="2 3">16</strain>
    </source>
</reference>
<feature type="compositionally biased region" description="Basic and acidic residues" evidence="1">
    <location>
        <begin position="175"/>
        <end position="186"/>
    </location>
</feature>
<protein>
    <submittedName>
        <fullName evidence="2">Uncharacterized protein</fullName>
    </submittedName>
</protein>
<name>A0A0P6W179_9HYPH</name>
<dbReference type="AlphaFoldDB" id="A0A0P6W179"/>
<gene>
    <name evidence="2" type="ORF">ABB55_06390</name>
</gene>
<evidence type="ECO:0000313" key="3">
    <source>
        <dbReference type="Proteomes" id="UP000048984"/>
    </source>
</evidence>
<evidence type="ECO:0000313" key="2">
    <source>
        <dbReference type="EMBL" id="KPL51899.1"/>
    </source>
</evidence>
<sequence>MVDGVGEALMGGLSTLDDLGLARSFGDRCDPAQAAQRVIISALQGLPGFCQQRGEDDPSDARQGSEDRHVTLRPALLHLVLPRFAGLGIRSRLRHAFGQAVEPGLGFGILAVDQIEPLGEGLDMGDGGLGCARCDQNGGTAQPLEHVRSCEAADAVALEQSGDGLLAHPPRLLGRGKERPQVEKPAGRDIVGEVKDLRIVAPELFADAVAQSVALGPQFLSHARPLPQLDQHRVERREPAETPAVGPERVGQDLRIPAVVLGTGGREAIPEAIELLGIDGVDTEAAFQEAFHHGTVGDLDRHVDPVRLDAGHGNEPSGHVGQALAAMGKDALAGLAAP</sequence>
<reference evidence="2 3" key="1">
    <citation type="submission" date="2015-09" db="EMBL/GenBank/DDBJ databases">
        <authorList>
            <person name="Jackson K.R."/>
            <person name="Lunt B.L."/>
            <person name="Fisher J.N.B."/>
            <person name="Gardner A.V."/>
            <person name="Bailey M.E."/>
            <person name="Deus L.M."/>
            <person name="Earl A.S."/>
            <person name="Gibby P.D."/>
            <person name="Hartmann K.A."/>
            <person name="Liu J.E."/>
            <person name="Manci A.M."/>
            <person name="Nielsen D.A."/>
            <person name="Solomon M.B."/>
            <person name="Breakwell D.P."/>
            <person name="Burnett S.H."/>
            <person name="Grose J.H."/>
        </authorList>
    </citation>
    <scope>NUCLEOTIDE SEQUENCE [LARGE SCALE GENOMIC DNA]</scope>
    <source>
        <strain evidence="2 3">16</strain>
    </source>
</reference>
<dbReference type="Proteomes" id="UP000048984">
    <property type="component" value="Unassembled WGS sequence"/>
</dbReference>
<keyword evidence="3" id="KW-1185">Reference proteome</keyword>
<dbReference type="EMBL" id="LJYW01000001">
    <property type="protein sequence ID" value="KPL51899.1"/>
    <property type="molecule type" value="Genomic_DNA"/>
</dbReference>